<evidence type="ECO:0000256" key="8">
    <source>
        <dbReference type="SAM" id="MobiDB-lite"/>
    </source>
</evidence>
<dbReference type="PANTHER" id="PTHR46206:SF1">
    <property type="entry name" value="P450, PUTATIVE (EUROFUNG)-RELATED"/>
    <property type="match status" value="1"/>
</dbReference>
<dbReference type="PANTHER" id="PTHR46206">
    <property type="entry name" value="CYTOCHROME P450"/>
    <property type="match status" value="1"/>
</dbReference>
<dbReference type="Proteomes" id="UP001583177">
    <property type="component" value="Unassembled WGS sequence"/>
</dbReference>
<evidence type="ECO:0000256" key="2">
    <source>
        <dbReference type="ARBA" id="ARBA00010617"/>
    </source>
</evidence>
<sequence>MHRQTEQHFFEHGAFYKINNQALGQFVTTRLARQVGNLVSALLDEIEASTPGAWGKDGAEFRGFGVYDALRVVIADPDVVFASNMPPCGTPSQQVEPKIRRDLVSRGRPESERCSKEWEDDDRHPEGKQMQTNNDFLQWLIQQGEETGDPYMWDYKRLQDYCGAPASNLVGLDKPEYIEELRQEISSVLGEHGGQWDKRALAQMQKLDSFFCESQQVNSVLTIGPLRRVNAKGGVATPTGVDIPKGYQVRTPAFETHFDTDIWGIGALEIHPFQFTEKRLDADGDRVQRPRHAWVTASSECLSFGGERNVCPRRFFASAELKVMPEYTTMLNYDFVVHHDRPRNIWLATNPLPPTEAIIKVRRRHKAN</sequence>
<keyword evidence="7" id="KW-0503">Monooxygenase</keyword>
<dbReference type="InterPro" id="IPR036396">
    <property type="entry name" value="Cyt_P450_sf"/>
</dbReference>
<evidence type="ECO:0000313" key="10">
    <source>
        <dbReference type="Proteomes" id="UP001583177"/>
    </source>
</evidence>
<keyword evidence="10" id="KW-1185">Reference proteome</keyword>
<accession>A0ABR3XKI8</accession>
<comment type="cofactor">
    <cofactor evidence="1">
        <name>heme</name>
        <dbReference type="ChEBI" id="CHEBI:30413"/>
    </cofactor>
</comment>
<comment type="caution">
    <text evidence="9">The sequence shown here is derived from an EMBL/GenBank/DDBJ whole genome shotgun (WGS) entry which is preliminary data.</text>
</comment>
<evidence type="ECO:0000256" key="5">
    <source>
        <dbReference type="ARBA" id="ARBA00023002"/>
    </source>
</evidence>
<reference evidence="9 10" key="1">
    <citation type="journal article" date="2024" name="IMA Fungus">
        <title>IMA Genome - F19 : A genome assembly and annotation guide to empower mycologists, including annotated draft genome sequences of Ceratocystis pirilliformis, Diaporthe australafricana, Fusarium ophioides, Paecilomyces lecythidis, and Sporothrix stenoceras.</title>
        <authorList>
            <person name="Aylward J."/>
            <person name="Wilson A.M."/>
            <person name="Visagie C.M."/>
            <person name="Spraker J."/>
            <person name="Barnes I."/>
            <person name="Buitendag C."/>
            <person name="Ceriani C."/>
            <person name="Del Mar Angel L."/>
            <person name="du Plessis D."/>
            <person name="Fuchs T."/>
            <person name="Gasser K."/>
            <person name="Kramer D."/>
            <person name="Li W."/>
            <person name="Munsamy K."/>
            <person name="Piso A."/>
            <person name="Price J.L."/>
            <person name="Sonnekus B."/>
            <person name="Thomas C."/>
            <person name="van der Nest A."/>
            <person name="van Dijk A."/>
            <person name="van Heerden A."/>
            <person name="van Vuuren N."/>
            <person name="Yilmaz N."/>
            <person name="Duong T.A."/>
            <person name="van der Merwe N.A."/>
            <person name="Wingfield M.J."/>
            <person name="Wingfield B.D."/>
        </authorList>
    </citation>
    <scope>NUCLEOTIDE SEQUENCE [LARGE SCALE GENOMIC DNA]</scope>
    <source>
        <strain evidence="9 10">CMW 18300</strain>
    </source>
</reference>
<keyword evidence="5" id="KW-0560">Oxidoreductase</keyword>
<dbReference type="SUPFAM" id="SSF48264">
    <property type="entry name" value="Cytochrome P450"/>
    <property type="match status" value="1"/>
</dbReference>
<keyword evidence="4" id="KW-0479">Metal-binding</keyword>
<name>A0ABR3XKI8_9PEZI</name>
<dbReference type="Gene3D" id="1.10.630.10">
    <property type="entry name" value="Cytochrome P450"/>
    <property type="match status" value="1"/>
</dbReference>
<evidence type="ECO:0000256" key="7">
    <source>
        <dbReference type="ARBA" id="ARBA00023033"/>
    </source>
</evidence>
<evidence type="ECO:0008006" key="11">
    <source>
        <dbReference type="Google" id="ProtNLM"/>
    </source>
</evidence>
<dbReference type="InterPro" id="IPR001128">
    <property type="entry name" value="Cyt_P450"/>
</dbReference>
<evidence type="ECO:0000313" key="9">
    <source>
        <dbReference type="EMBL" id="KAL1876475.1"/>
    </source>
</evidence>
<comment type="similarity">
    <text evidence="2">Belongs to the cytochrome P450 family.</text>
</comment>
<feature type="compositionally biased region" description="Basic and acidic residues" evidence="8">
    <location>
        <begin position="103"/>
        <end position="127"/>
    </location>
</feature>
<organism evidence="9 10">
    <name type="scientific">Diaporthe australafricana</name>
    <dbReference type="NCBI Taxonomy" id="127596"/>
    <lineage>
        <taxon>Eukaryota</taxon>
        <taxon>Fungi</taxon>
        <taxon>Dikarya</taxon>
        <taxon>Ascomycota</taxon>
        <taxon>Pezizomycotina</taxon>
        <taxon>Sordariomycetes</taxon>
        <taxon>Sordariomycetidae</taxon>
        <taxon>Diaporthales</taxon>
        <taxon>Diaporthaceae</taxon>
        <taxon>Diaporthe</taxon>
    </lineage>
</organism>
<protein>
    <recommendedName>
        <fullName evidence="11">Cytochrome P450</fullName>
    </recommendedName>
</protein>
<evidence type="ECO:0000256" key="3">
    <source>
        <dbReference type="ARBA" id="ARBA00022617"/>
    </source>
</evidence>
<keyword evidence="3" id="KW-0349">Heme</keyword>
<feature type="region of interest" description="Disordered" evidence="8">
    <location>
        <begin position="103"/>
        <end position="129"/>
    </location>
</feature>
<proteinExistence type="inferred from homology"/>
<keyword evidence="6" id="KW-0408">Iron</keyword>
<evidence type="ECO:0000256" key="6">
    <source>
        <dbReference type="ARBA" id="ARBA00023004"/>
    </source>
</evidence>
<gene>
    <name evidence="9" type="ORF">Daus18300_002719</name>
</gene>
<evidence type="ECO:0000256" key="4">
    <source>
        <dbReference type="ARBA" id="ARBA00022723"/>
    </source>
</evidence>
<dbReference type="Pfam" id="PF00067">
    <property type="entry name" value="p450"/>
    <property type="match status" value="1"/>
</dbReference>
<evidence type="ECO:0000256" key="1">
    <source>
        <dbReference type="ARBA" id="ARBA00001971"/>
    </source>
</evidence>
<dbReference type="EMBL" id="JAWRVE010000016">
    <property type="protein sequence ID" value="KAL1876475.1"/>
    <property type="molecule type" value="Genomic_DNA"/>
</dbReference>